<gene>
    <name evidence="1" type="ORF">SPRG_19847</name>
</gene>
<dbReference type="SUPFAM" id="SSF48371">
    <property type="entry name" value="ARM repeat"/>
    <property type="match status" value="1"/>
</dbReference>
<accession>A0A067CIH8</accession>
<dbReference type="KEGG" id="spar:SPRG_19847"/>
<dbReference type="AlphaFoldDB" id="A0A067CIH8"/>
<dbReference type="PANTHER" id="PTHR34070">
    <property type="entry name" value="ARMADILLO-TYPE FOLD"/>
    <property type="match status" value="1"/>
</dbReference>
<dbReference type="RefSeq" id="XP_012199091.1">
    <property type="nucleotide sequence ID" value="XM_012343701.1"/>
</dbReference>
<keyword evidence="2" id="KW-1185">Reference proteome</keyword>
<dbReference type="VEuPathDB" id="FungiDB:SPRG_19847"/>
<dbReference type="OMA" id="NWDLVDT"/>
<dbReference type="InterPro" id="IPR016024">
    <property type="entry name" value="ARM-type_fold"/>
</dbReference>
<evidence type="ECO:0000313" key="1">
    <source>
        <dbReference type="EMBL" id="KDO30308.1"/>
    </source>
</evidence>
<reference evidence="1 2" key="1">
    <citation type="journal article" date="2013" name="PLoS Genet.">
        <title>Distinctive expansion of potential virulence genes in the genome of the oomycete fish pathogen Saprolegnia parasitica.</title>
        <authorList>
            <person name="Jiang R.H."/>
            <person name="de Bruijn I."/>
            <person name="Haas B.J."/>
            <person name="Belmonte R."/>
            <person name="Lobach L."/>
            <person name="Christie J."/>
            <person name="van den Ackerveken G."/>
            <person name="Bottin A."/>
            <person name="Bulone V."/>
            <person name="Diaz-Moreno S.M."/>
            <person name="Dumas B."/>
            <person name="Fan L."/>
            <person name="Gaulin E."/>
            <person name="Govers F."/>
            <person name="Grenville-Briggs L.J."/>
            <person name="Horner N.R."/>
            <person name="Levin J.Z."/>
            <person name="Mammella M."/>
            <person name="Meijer H.J."/>
            <person name="Morris P."/>
            <person name="Nusbaum C."/>
            <person name="Oome S."/>
            <person name="Phillips A.J."/>
            <person name="van Rooyen D."/>
            <person name="Rzeszutek E."/>
            <person name="Saraiva M."/>
            <person name="Secombes C.J."/>
            <person name="Seidl M.F."/>
            <person name="Snel B."/>
            <person name="Stassen J.H."/>
            <person name="Sykes S."/>
            <person name="Tripathy S."/>
            <person name="van den Berg H."/>
            <person name="Vega-Arreguin J.C."/>
            <person name="Wawra S."/>
            <person name="Young S.K."/>
            <person name="Zeng Q."/>
            <person name="Dieguez-Uribeondo J."/>
            <person name="Russ C."/>
            <person name="Tyler B.M."/>
            <person name="van West P."/>
        </authorList>
    </citation>
    <scope>NUCLEOTIDE SEQUENCE [LARGE SCALE GENOMIC DNA]</scope>
    <source>
        <strain evidence="1 2">CBS 223.65</strain>
    </source>
</reference>
<dbReference type="GeneID" id="24141119"/>
<dbReference type="EMBL" id="KK583202">
    <property type="protein sequence ID" value="KDO30308.1"/>
    <property type="molecule type" value="Genomic_DNA"/>
</dbReference>
<dbReference type="Pfam" id="PF08713">
    <property type="entry name" value="DNA_alkylation"/>
    <property type="match status" value="1"/>
</dbReference>
<organism evidence="1 2">
    <name type="scientific">Saprolegnia parasitica (strain CBS 223.65)</name>
    <dbReference type="NCBI Taxonomy" id="695850"/>
    <lineage>
        <taxon>Eukaryota</taxon>
        <taxon>Sar</taxon>
        <taxon>Stramenopiles</taxon>
        <taxon>Oomycota</taxon>
        <taxon>Saprolegniomycetes</taxon>
        <taxon>Saprolegniales</taxon>
        <taxon>Saprolegniaceae</taxon>
        <taxon>Saprolegnia</taxon>
    </lineage>
</organism>
<dbReference type="CDD" id="cd06561">
    <property type="entry name" value="AlkD_like"/>
    <property type="match status" value="1"/>
</dbReference>
<proteinExistence type="predicted"/>
<dbReference type="STRING" id="695850.A0A067CIH8"/>
<dbReference type="Gene3D" id="1.25.10.90">
    <property type="match status" value="1"/>
</dbReference>
<dbReference type="InterPro" id="IPR014825">
    <property type="entry name" value="DNA_alkylation"/>
</dbReference>
<name>A0A067CIH8_SAPPC</name>
<evidence type="ECO:0008006" key="3">
    <source>
        <dbReference type="Google" id="ProtNLM"/>
    </source>
</evidence>
<evidence type="ECO:0000313" key="2">
    <source>
        <dbReference type="Proteomes" id="UP000030745"/>
    </source>
</evidence>
<dbReference type="PANTHER" id="PTHR34070:SF1">
    <property type="entry name" value="DNA ALKYLATION REPAIR PROTEIN"/>
    <property type="match status" value="1"/>
</dbReference>
<sequence length="281" mass="31718">MAQRKPLATSLVQALEQLQSPAYAKKVERFFLRAYCPNDVFVGLRVPQCRDALQKHLATTSKNEILELLRDPRHEMRLTGLIALTEVYARPSKAPQWQPAPSHDDVRLEVRRVLLAHAAFCNNWDLVDTCCHKILGHSLLHFETAAIDAFLSRPDDITLLPDWYSALLTSSDLWETRMSIVSLLGVRADNVALSYAVCAYHIRRFHDAPALRCTLNGVAFESLDLIHKALGWVLRENGKEGKAQLETFLNEFAPKAAKTTVRYATEHLSKAKAKRYVAMAT</sequence>
<dbReference type="OrthoDB" id="10029550at2759"/>
<dbReference type="Proteomes" id="UP000030745">
    <property type="component" value="Unassembled WGS sequence"/>
</dbReference>
<protein>
    <recommendedName>
        <fullName evidence="3">DNA alkylation repair enzyme</fullName>
    </recommendedName>
</protein>